<feature type="compositionally biased region" description="Basic and acidic residues" evidence="1">
    <location>
        <begin position="91"/>
        <end position="102"/>
    </location>
</feature>
<name>J0WQ58_AURST</name>
<sequence length="335" mass="35617">MGTLSVFGAAAQQFIEQRSSQRELSTDAAFVAASVAEHPRIVSSPSRVQRPVTAMGTVSSSSSSGSMGPLAPVITHRPQRVYIPAPPPPPPEKEKPEQPTHAPRDYRVHCVVHEAGRGNKHAPNYRLQQIGRADNQAPAFEIRNGEQTAGVQAYRSPRTAALVASAHDGAAVVSGLSREAAAAGGGGRGQMTASALARAKELRETRERGAAAKVLVPLVPSPGCAPRDSGSRGKENLPEQPALEVAALIAELALEAQAAESYSVVDADEDELTGVEFAHGPEIDANVREPHNDRLVVKVGHRVRAQTKAWYANVAKDDLHIIMRGYFGKPRTTVE</sequence>
<accession>J0WQ58</accession>
<gene>
    <name evidence="2" type="ORF">AURDEDRAFT_176945</name>
</gene>
<proteinExistence type="predicted"/>
<reference evidence="3" key="1">
    <citation type="journal article" date="2012" name="Science">
        <title>The Paleozoic origin of enzymatic lignin decomposition reconstructed from 31 fungal genomes.</title>
        <authorList>
            <person name="Floudas D."/>
            <person name="Binder M."/>
            <person name="Riley R."/>
            <person name="Barry K."/>
            <person name="Blanchette R.A."/>
            <person name="Henrissat B."/>
            <person name="Martinez A.T."/>
            <person name="Otillar R."/>
            <person name="Spatafora J.W."/>
            <person name="Yadav J.S."/>
            <person name="Aerts A."/>
            <person name="Benoit I."/>
            <person name="Boyd A."/>
            <person name="Carlson A."/>
            <person name="Copeland A."/>
            <person name="Coutinho P.M."/>
            <person name="de Vries R.P."/>
            <person name="Ferreira P."/>
            <person name="Findley K."/>
            <person name="Foster B."/>
            <person name="Gaskell J."/>
            <person name="Glotzer D."/>
            <person name="Gorecki P."/>
            <person name="Heitman J."/>
            <person name="Hesse C."/>
            <person name="Hori C."/>
            <person name="Igarashi K."/>
            <person name="Jurgens J.A."/>
            <person name="Kallen N."/>
            <person name="Kersten P."/>
            <person name="Kohler A."/>
            <person name="Kuees U."/>
            <person name="Kumar T.K.A."/>
            <person name="Kuo A."/>
            <person name="LaButti K."/>
            <person name="Larrondo L.F."/>
            <person name="Lindquist E."/>
            <person name="Ling A."/>
            <person name="Lombard V."/>
            <person name="Lucas S."/>
            <person name="Lundell T."/>
            <person name="Martin R."/>
            <person name="McLaughlin D.J."/>
            <person name="Morgenstern I."/>
            <person name="Morin E."/>
            <person name="Murat C."/>
            <person name="Nagy L.G."/>
            <person name="Nolan M."/>
            <person name="Ohm R.A."/>
            <person name="Patyshakuliyeva A."/>
            <person name="Rokas A."/>
            <person name="Ruiz-Duenas F.J."/>
            <person name="Sabat G."/>
            <person name="Salamov A."/>
            <person name="Samejima M."/>
            <person name="Schmutz J."/>
            <person name="Slot J.C."/>
            <person name="St John F."/>
            <person name="Stenlid J."/>
            <person name="Sun H."/>
            <person name="Sun S."/>
            <person name="Syed K."/>
            <person name="Tsang A."/>
            <person name="Wiebenga A."/>
            <person name="Young D."/>
            <person name="Pisabarro A."/>
            <person name="Eastwood D.C."/>
            <person name="Martin F."/>
            <person name="Cullen D."/>
            <person name="Grigoriev I.V."/>
            <person name="Hibbett D.S."/>
        </authorList>
    </citation>
    <scope>NUCLEOTIDE SEQUENCE [LARGE SCALE GENOMIC DNA]</scope>
    <source>
        <strain evidence="3">TFB10046</strain>
    </source>
</reference>
<evidence type="ECO:0000256" key="1">
    <source>
        <dbReference type="SAM" id="MobiDB-lite"/>
    </source>
</evidence>
<keyword evidence="3" id="KW-1185">Reference proteome</keyword>
<feature type="region of interest" description="Disordered" evidence="1">
    <location>
        <begin position="80"/>
        <end position="102"/>
    </location>
</feature>
<organism evidence="2 3">
    <name type="scientific">Auricularia subglabra (strain TFB-10046 / SS5)</name>
    <name type="common">White-rot fungus</name>
    <name type="synonym">Auricularia delicata (strain TFB10046)</name>
    <dbReference type="NCBI Taxonomy" id="717982"/>
    <lineage>
        <taxon>Eukaryota</taxon>
        <taxon>Fungi</taxon>
        <taxon>Dikarya</taxon>
        <taxon>Basidiomycota</taxon>
        <taxon>Agaricomycotina</taxon>
        <taxon>Agaricomycetes</taxon>
        <taxon>Auriculariales</taxon>
        <taxon>Auriculariaceae</taxon>
        <taxon>Auricularia</taxon>
    </lineage>
</organism>
<evidence type="ECO:0000313" key="2">
    <source>
        <dbReference type="EMBL" id="EJD33994.1"/>
    </source>
</evidence>
<dbReference type="InParanoid" id="J0WQ58"/>
<protein>
    <submittedName>
        <fullName evidence="2">Uncharacterized protein</fullName>
    </submittedName>
</protein>
<dbReference type="AlphaFoldDB" id="J0WQ58"/>
<dbReference type="KEGG" id="adl:AURDEDRAFT_176945"/>
<feature type="region of interest" description="Disordered" evidence="1">
    <location>
        <begin position="42"/>
        <end position="68"/>
    </location>
</feature>
<dbReference type="EMBL" id="JH688027">
    <property type="protein sequence ID" value="EJD33994.1"/>
    <property type="molecule type" value="Genomic_DNA"/>
</dbReference>
<evidence type="ECO:0000313" key="3">
    <source>
        <dbReference type="Proteomes" id="UP000006514"/>
    </source>
</evidence>
<dbReference type="Proteomes" id="UP000006514">
    <property type="component" value="Unassembled WGS sequence"/>
</dbReference>